<gene>
    <name evidence="2" type="ORF">METZ01_LOCUS443946</name>
</gene>
<sequence length="247" mass="28587">LVFWLDNIGEKLNDLAQLGFYVILPTACAYLINPSIINVFSKQSQKLFSSDAFISSLATFGAMFLSRPIEYILYTSFPHYIEWNFYLFDIQDVFAKSLPGYGFFLTIAIETLMLFSFSIFFYHKYLNYSQEGKTLKRNLLLIIVSLFYLFNMAFLQSAVFMIPHFLYRLFGLIIFLGLIKYFWKGNPLSHLFGILIYFQLDNILRFISFADPSIKFHGWALIVLMGIFFVATVGIGAYKSRLSTNTA</sequence>
<keyword evidence="1" id="KW-0472">Membrane</keyword>
<feature type="transmembrane region" description="Helical" evidence="1">
    <location>
        <begin position="101"/>
        <end position="126"/>
    </location>
</feature>
<feature type="non-terminal residue" evidence="2">
    <location>
        <position position="1"/>
    </location>
</feature>
<dbReference type="AlphaFoldDB" id="A0A382Z6H2"/>
<accession>A0A382Z6H2</accession>
<feature type="transmembrane region" description="Helical" evidence="1">
    <location>
        <begin position="165"/>
        <end position="183"/>
    </location>
</feature>
<organism evidence="2">
    <name type="scientific">marine metagenome</name>
    <dbReference type="NCBI Taxonomy" id="408172"/>
    <lineage>
        <taxon>unclassified sequences</taxon>
        <taxon>metagenomes</taxon>
        <taxon>ecological metagenomes</taxon>
    </lineage>
</organism>
<protein>
    <submittedName>
        <fullName evidence="2">Uncharacterized protein</fullName>
    </submittedName>
</protein>
<name>A0A382Z6H2_9ZZZZ</name>
<keyword evidence="1" id="KW-0812">Transmembrane</keyword>
<feature type="transmembrane region" description="Helical" evidence="1">
    <location>
        <begin position="20"/>
        <end position="40"/>
    </location>
</feature>
<feature type="transmembrane region" description="Helical" evidence="1">
    <location>
        <begin position="138"/>
        <end position="159"/>
    </location>
</feature>
<evidence type="ECO:0000256" key="1">
    <source>
        <dbReference type="SAM" id="Phobius"/>
    </source>
</evidence>
<evidence type="ECO:0000313" key="2">
    <source>
        <dbReference type="EMBL" id="SVD91092.1"/>
    </source>
</evidence>
<proteinExistence type="predicted"/>
<feature type="transmembrane region" description="Helical" evidence="1">
    <location>
        <begin position="216"/>
        <end position="238"/>
    </location>
</feature>
<keyword evidence="1" id="KW-1133">Transmembrane helix</keyword>
<reference evidence="2" key="1">
    <citation type="submission" date="2018-05" db="EMBL/GenBank/DDBJ databases">
        <authorList>
            <person name="Lanie J.A."/>
            <person name="Ng W.-L."/>
            <person name="Kazmierczak K.M."/>
            <person name="Andrzejewski T.M."/>
            <person name="Davidsen T.M."/>
            <person name="Wayne K.J."/>
            <person name="Tettelin H."/>
            <person name="Glass J.I."/>
            <person name="Rusch D."/>
            <person name="Podicherti R."/>
            <person name="Tsui H.-C.T."/>
            <person name="Winkler M.E."/>
        </authorList>
    </citation>
    <scope>NUCLEOTIDE SEQUENCE</scope>
</reference>
<dbReference type="EMBL" id="UINC01181408">
    <property type="protein sequence ID" value="SVD91092.1"/>
    <property type="molecule type" value="Genomic_DNA"/>
</dbReference>